<dbReference type="Proteomes" id="UP001500542">
    <property type="component" value="Unassembled WGS sequence"/>
</dbReference>
<name>A0ABP4BX93_9ACTN</name>
<comment type="caution">
    <text evidence="2">The sequence shown here is derived from an EMBL/GenBank/DDBJ whole genome shotgun (WGS) entry which is preliminary data.</text>
</comment>
<accession>A0ABP4BX93</accession>
<keyword evidence="3" id="KW-1185">Reference proteome</keyword>
<protein>
    <submittedName>
        <fullName evidence="2">Uncharacterized protein</fullName>
    </submittedName>
</protein>
<gene>
    <name evidence="2" type="ORF">GCM10009554_62750</name>
</gene>
<evidence type="ECO:0000256" key="1">
    <source>
        <dbReference type="SAM" id="MobiDB-lite"/>
    </source>
</evidence>
<evidence type="ECO:0000313" key="2">
    <source>
        <dbReference type="EMBL" id="GAA0955309.1"/>
    </source>
</evidence>
<dbReference type="RefSeq" id="WP_343978397.1">
    <property type="nucleotide sequence ID" value="NZ_BAAAHK010000017.1"/>
</dbReference>
<sequence length="210" mass="23184">MATCERVLSLVDAAQGWQREIADLQTRAEKLETGLVASLRLRVHFRSPDHCIGVRVKGLEGSTLSVEVSLPAGIVHEREKFLLSHLQDAVDAADTYAQARGRADDLWAVWQIFIRLCSNDTPYQRWMDAYSLAHHQPTSLPTLGCPNCGAHNLRLEFEVKDPCAAYGTAYFWCNTCLTGPMPAPAPLPPQASTTPWGTLNPPNYSIIPDS</sequence>
<reference evidence="3" key="1">
    <citation type="journal article" date="2019" name="Int. J. Syst. Evol. Microbiol.">
        <title>The Global Catalogue of Microorganisms (GCM) 10K type strain sequencing project: providing services to taxonomists for standard genome sequencing and annotation.</title>
        <authorList>
            <consortium name="The Broad Institute Genomics Platform"/>
            <consortium name="The Broad Institute Genome Sequencing Center for Infectious Disease"/>
            <person name="Wu L."/>
            <person name="Ma J."/>
        </authorList>
    </citation>
    <scope>NUCLEOTIDE SEQUENCE [LARGE SCALE GENOMIC DNA]</scope>
    <source>
        <strain evidence="3">JCM 10977</strain>
    </source>
</reference>
<organism evidence="2 3">
    <name type="scientific">Kribbella koreensis</name>
    <dbReference type="NCBI Taxonomy" id="57909"/>
    <lineage>
        <taxon>Bacteria</taxon>
        <taxon>Bacillati</taxon>
        <taxon>Actinomycetota</taxon>
        <taxon>Actinomycetes</taxon>
        <taxon>Propionibacteriales</taxon>
        <taxon>Kribbellaceae</taxon>
        <taxon>Kribbella</taxon>
    </lineage>
</organism>
<feature type="region of interest" description="Disordered" evidence="1">
    <location>
        <begin position="188"/>
        <end position="210"/>
    </location>
</feature>
<evidence type="ECO:0000313" key="3">
    <source>
        <dbReference type="Proteomes" id="UP001500542"/>
    </source>
</evidence>
<proteinExistence type="predicted"/>
<dbReference type="EMBL" id="BAAAHK010000017">
    <property type="protein sequence ID" value="GAA0955309.1"/>
    <property type="molecule type" value="Genomic_DNA"/>
</dbReference>